<sequence length="894" mass="98413">MGRKCFVPNCNSGYRTCNERVRLFKAPSDSARLEQWRRAIPRTDRILMPSDSVCAKHFAKDAISDKYYSEMDGVVLLDAPKRAVLSADAVPSLFPSCPRYFTRSSSKLRKRHRPAHARERCRRELVHIDATQAEPVSSAAVAERVGTETALECPEKRHNLECATLTSCPTVGGSKTASPRLGIHFPTSGAVGPSSRDPLLLSYTQDNVSVRMLSSRGEETVSGKLEITKEKHGHVVTWTAYPSKDKEQEQQQRYDENSAGIWEELSADSTVSYHVGGKDKCQSTAGWLIGNPFTPDSVKIKKENGTSASGDPPSPGPHSTVSFEVRDLTSYRCRQVADTHELTLNLSDGTRLPTFIFIERRYEHFIRALHEHVSFKRSDPEDPYCLVHATPHQQDDASQAAVTTAAVEQAADKAPSRPTPTTSQPASNSKIHSSSGAVDSAAAVAPARPIVSKPPQAIQLFVSRAPNVIVQSQPDGQTRLVPQHAMRLLLSQGSHPPMDGSHPQAVPHPVRLVVQQPPPPPPPLTPSPTPLVGQPQVVFPGGLVISDVRSHAPGHPGSPYSGPAPNVRRRGPHWPTEEKMELLELLKKRRALINPRVGEGMSKKEKLEGWKEVTDILNRRHPASGGRCLAEVKKQWQNLFLKAKRERRELLNDGSKNDAAEPTSAQFTGLSLKVFETFGDQYHGRDDDSPMDVDAGDSILGPSSCLESDAPYLSESHHPEVILLPRTPEPSELVDNSDHRFGAAMSNGDSSHPFDQDFGDEHRAVSSERSAVTSRQVPPVRIKREPEDPSPGPKDEYWPETGASGSEEERGASTWDARQRVRTDYMDAQNINGTSFLGSIAKMCDSVQKAASEVVCLKRREHKMKMSVLRAKMEYYETKRRKLQQQSEGGGGVA</sequence>
<evidence type="ECO:0000313" key="2">
    <source>
        <dbReference type="Proteomes" id="UP000821845"/>
    </source>
</evidence>
<keyword evidence="2" id="KW-1185">Reference proteome</keyword>
<comment type="caution">
    <text evidence="1">The sequence shown here is derived from an EMBL/GenBank/DDBJ whole genome shotgun (WGS) entry which is preliminary data.</text>
</comment>
<protein>
    <submittedName>
        <fullName evidence="1">Uncharacterized protein</fullName>
    </submittedName>
</protein>
<organism evidence="1 2">
    <name type="scientific">Hyalomma asiaticum</name>
    <name type="common">Tick</name>
    <dbReference type="NCBI Taxonomy" id="266040"/>
    <lineage>
        <taxon>Eukaryota</taxon>
        <taxon>Metazoa</taxon>
        <taxon>Ecdysozoa</taxon>
        <taxon>Arthropoda</taxon>
        <taxon>Chelicerata</taxon>
        <taxon>Arachnida</taxon>
        <taxon>Acari</taxon>
        <taxon>Parasitiformes</taxon>
        <taxon>Ixodida</taxon>
        <taxon>Ixodoidea</taxon>
        <taxon>Ixodidae</taxon>
        <taxon>Hyalomminae</taxon>
        <taxon>Hyalomma</taxon>
    </lineage>
</organism>
<accession>A0ACB7RRR6</accession>
<evidence type="ECO:0000313" key="1">
    <source>
        <dbReference type="EMBL" id="KAH6924507.1"/>
    </source>
</evidence>
<reference evidence="1" key="1">
    <citation type="submission" date="2020-05" db="EMBL/GenBank/DDBJ databases">
        <title>Large-scale comparative analyses of tick genomes elucidate their genetic diversity and vector capacities.</title>
        <authorList>
            <person name="Jia N."/>
            <person name="Wang J."/>
            <person name="Shi W."/>
            <person name="Du L."/>
            <person name="Sun Y."/>
            <person name="Zhan W."/>
            <person name="Jiang J."/>
            <person name="Wang Q."/>
            <person name="Zhang B."/>
            <person name="Ji P."/>
            <person name="Sakyi L.B."/>
            <person name="Cui X."/>
            <person name="Yuan T."/>
            <person name="Jiang B."/>
            <person name="Yang W."/>
            <person name="Lam T.T.-Y."/>
            <person name="Chang Q."/>
            <person name="Ding S."/>
            <person name="Wang X."/>
            <person name="Zhu J."/>
            <person name="Ruan X."/>
            <person name="Zhao L."/>
            <person name="Wei J."/>
            <person name="Que T."/>
            <person name="Du C."/>
            <person name="Cheng J."/>
            <person name="Dai P."/>
            <person name="Han X."/>
            <person name="Huang E."/>
            <person name="Gao Y."/>
            <person name="Liu J."/>
            <person name="Shao H."/>
            <person name="Ye R."/>
            <person name="Li L."/>
            <person name="Wei W."/>
            <person name="Wang X."/>
            <person name="Wang C."/>
            <person name="Yang T."/>
            <person name="Huo Q."/>
            <person name="Li W."/>
            <person name="Guo W."/>
            <person name="Chen H."/>
            <person name="Zhou L."/>
            <person name="Ni X."/>
            <person name="Tian J."/>
            <person name="Zhou Y."/>
            <person name="Sheng Y."/>
            <person name="Liu T."/>
            <person name="Pan Y."/>
            <person name="Xia L."/>
            <person name="Li J."/>
            <person name="Zhao F."/>
            <person name="Cao W."/>
        </authorList>
    </citation>
    <scope>NUCLEOTIDE SEQUENCE</scope>
    <source>
        <strain evidence="1">Hyas-2018</strain>
    </source>
</reference>
<gene>
    <name evidence="1" type="ORF">HPB50_018970</name>
</gene>
<proteinExistence type="predicted"/>
<name>A0ACB7RRR6_HYAAI</name>
<dbReference type="Proteomes" id="UP000821845">
    <property type="component" value="Chromosome 8"/>
</dbReference>
<dbReference type="EMBL" id="CM023488">
    <property type="protein sequence ID" value="KAH6924507.1"/>
    <property type="molecule type" value="Genomic_DNA"/>
</dbReference>